<feature type="domain" description="DUF202" evidence="7">
    <location>
        <begin position="618"/>
        <end position="682"/>
    </location>
</feature>
<keyword evidence="2 6" id="KW-0812">Transmembrane</keyword>
<feature type="transmembrane region" description="Helical" evidence="6">
    <location>
        <begin position="657"/>
        <end position="678"/>
    </location>
</feature>
<gene>
    <name evidence="9" type="ORF">SEMRO_1121_G243390.1</name>
</gene>
<sequence length="1082" mass="118757">MNLSIRGSMGTASTGVPVAVDKYHGTEKASYDIENGTIIDNAVTTIQKFKAEISLFAADMVFQLRDAHRWAENVLTQVDKIIANLQDDATGLVHHGRLAEEAAELRNQADTIVQVSTSLQSRLVPKKLSLQETAMEYDHLLGGTQCSTLLQQEFHERAPWKNDLPVNIVVILSDVYEVIQHLETGLRQAQQKENDTADPLTFATMTKWEAPSSFERSTTKYWVEEPQLDRLLFACVKQVPLLVYGHSGRLTTANTDHDSSHQLWTSSNISSPISSVYFDSPKMTLYKGRIARLEGAQLFRVRWYGPRPVGDAKLFLELKTHHEKWIAESSVKERAIILEKNMIRFLEGRIWEANEAKPIVVAANPNLIGKDLNDAVQLLTRMHNLVFKKGLRPCVRTVYSRVAFQSSSSNALKLTLDRNIRVIDETQAPHGSWCRPDADNDPGCLLPNPVFEVKLSGSDMPPAIASLIDDGVIHEAAKFSKFLTGASTVHTDKVETLPYWGEHPAFEALMLPSKQQQNANSGGNMAPKSTPRGNQIKINNDDIFRKRGSLSSPPNQVIVSSIERSSTGITVPDEASKTSSSTAESKRGETRLSCLFSRWKKRATSMVAPKKPARVEPKSYFANERTFIQWVSASLWLVTISALLLEREENGVSHLTLTGIALSGGALVVVLYACVVYFRRVRLLQSGNSQGYVDHIAPMLLAGSIIIGVSVLLAQKANDKVSLLAPASSVGRTTAVLSEEAGQCFLHSNDGVSRLAYQPSDIAIDNDRNMLLVPSLGRVMGHSKSKSQSKSQSQSQSNPEANVRELLNVHGADMEGLVYAEGRLFALSESSGPDNGSNIAGLLELQWQGDKLELLRVWKIEDEPAEDIGEGLAYIVDANGEGNLCVEVSGAINLYALPPPASQVDLPLLEHQYSPTLVKRDSLNKKLLADGLQDGRIGSMYAFGDMMFVLHDNDGVIRSWDLARGELLAQTRLPLPVPVPASGSQRKQWEGLAIEANRGDFLSLMPSTHNMHSGTLRGSQSQDIVQSSVQSSVSEVVLHLAMDTPPQVWSFAVAVAVQQGDLESRGQIVFPPCAGVPSPHYL</sequence>
<evidence type="ECO:0000256" key="4">
    <source>
        <dbReference type="ARBA" id="ARBA00023136"/>
    </source>
</evidence>
<feature type="transmembrane region" description="Helical" evidence="6">
    <location>
        <begin position="698"/>
        <end position="714"/>
    </location>
</feature>
<reference evidence="9" key="1">
    <citation type="submission" date="2020-06" db="EMBL/GenBank/DDBJ databases">
        <authorList>
            <consortium name="Plant Systems Biology data submission"/>
        </authorList>
    </citation>
    <scope>NUCLEOTIDE SEQUENCE</scope>
    <source>
        <strain evidence="9">D6</strain>
    </source>
</reference>
<evidence type="ECO:0000256" key="3">
    <source>
        <dbReference type="ARBA" id="ARBA00022989"/>
    </source>
</evidence>
<organism evidence="9 10">
    <name type="scientific">Seminavis robusta</name>
    <dbReference type="NCBI Taxonomy" id="568900"/>
    <lineage>
        <taxon>Eukaryota</taxon>
        <taxon>Sar</taxon>
        <taxon>Stramenopiles</taxon>
        <taxon>Ochrophyta</taxon>
        <taxon>Bacillariophyta</taxon>
        <taxon>Bacillariophyceae</taxon>
        <taxon>Bacillariophycidae</taxon>
        <taxon>Naviculales</taxon>
        <taxon>Naviculaceae</taxon>
        <taxon>Seminavis</taxon>
    </lineage>
</organism>
<dbReference type="InterPro" id="IPR042267">
    <property type="entry name" value="VTC_sf"/>
</dbReference>
<evidence type="ECO:0000313" key="9">
    <source>
        <dbReference type="EMBL" id="CAB9520624.1"/>
    </source>
</evidence>
<keyword evidence="3 6" id="KW-1133">Transmembrane helix</keyword>
<protein>
    <submittedName>
        <fullName evidence="9">Vacuolar transporter chaperone 4</fullName>
    </submittedName>
</protein>
<evidence type="ECO:0000259" key="7">
    <source>
        <dbReference type="Pfam" id="PF02656"/>
    </source>
</evidence>
<name>A0A9N8EKN0_9STRA</name>
<comment type="caution">
    <text evidence="9">The sequence shown here is derived from an EMBL/GenBank/DDBJ whole genome shotgun (WGS) entry which is preliminary data.</text>
</comment>
<dbReference type="AlphaFoldDB" id="A0A9N8EKN0"/>
<proteinExistence type="predicted"/>
<dbReference type="PANTHER" id="PTHR46140">
    <property type="entry name" value="VACUOLAR TRANSPORTER CHAPERONE 1-RELATED"/>
    <property type="match status" value="1"/>
</dbReference>
<feature type="domain" description="VTC" evidence="8">
    <location>
        <begin position="216"/>
        <end position="490"/>
    </location>
</feature>
<feature type="region of interest" description="Disordered" evidence="5">
    <location>
        <begin position="515"/>
        <end position="536"/>
    </location>
</feature>
<evidence type="ECO:0000256" key="6">
    <source>
        <dbReference type="SAM" id="Phobius"/>
    </source>
</evidence>
<dbReference type="GO" id="GO:0006799">
    <property type="term" value="P:polyphosphate biosynthetic process"/>
    <property type="evidence" value="ECO:0007669"/>
    <property type="project" value="UniProtKB-ARBA"/>
</dbReference>
<dbReference type="GO" id="GO:0012505">
    <property type="term" value="C:endomembrane system"/>
    <property type="evidence" value="ECO:0007669"/>
    <property type="project" value="UniProtKB-SubCell"/>
</dbReference>
<evidence type="ECO:0000256" key="1">
    <source>
        <dbReference type="ARBA" id="ARBA00004127"/>
    </source>
</evidence>
<evidence type="ECO:0000313" key="10">
    <source>
        <dbReference type="Proteomes" id="UP001153069"/>
    </source>
</evidence>
<dbReference type="InterPro" id="IPR051572">
    <property type="entry name" value="VTC_Complex_Subunit"/>
</dbReference>
<feature type="compositionally biased region" description="Low complexity" evidence="5">
    <location>
        <begin position="788"/>
        <end position="797"/>
    </location>
</feature>
<dbReference type="PANTHER" id="PTHR46140:SF1">
    <property type="entry name" value="VACUOLAR TRANSPORTER CHAPERONE COMPLEX SUBUNIT 4-RELATED"/>
    <property type="match status" value="1"/>
</dbReference>
<evidence type="ECO:0000256" key="5">
    <source>
        <dbReference type="SAM" id="MobiDB-lite"/>
    </source>
</evidence>
<comment type="subcellular location">
    <subcellularLocation>
        <location evidence="1">Endomembrane system</location>
        <topology evidence="1">Multi-pass membrane protein</topology>
    </subcellularLocation>
</comment>
<dbReference type="Pfam" id="PF09359">
    <property type="entry name" value="VTC"/>
    <property type="match status" value="1"/>
</dbReference>
<dbReference type="Pfam" id="PF02656">
    <property type="entry name" value="DUF202"/>
    <property type="match status" value="1"/>
</dbReference>
<dbReference type="InterPro" id="IPR003807">
    <property type="entry name" value="DUF202"/>
</dbReference>
<evidence type="ECO:0000259" key="8">
    <source>
        <dbReference type="Pfam" id="PF09359"/>
    </source>
</evidence>
<dbReference type="EMBL" id="CAICTM010001119">
    <property type="protein sequence ID" value="CAB9520624.1"/>
    <property type="molecule type" value="Genomic_DNA"/>
</dbReference>
<dbReference type="Gene3D" id="3.20.100.30">
    <property type="entry name" value="VTC, catalytic tunnel domain"/>
    <property type="match status" value="1"/>
</dbReference>
<keyword evidence="4 6" id="KW-0472">Membrane</keyword>
<keyword evidence="10" id="KW-1185">Reference proteome</keyword>
<evidence type="ECO:0000256" key="2">
    <source>
        <dbReference type="ARBA" id="ARBA00022692"/>
    </source>
</evidence>
<dbReference type="InterPro" id="IPR018966">
    <property type="entry name" value="VTC_domain"/>
</dbReference>
<dbReference type="OrthoDB" id="47577at2759"/>
<feature type="region of interest" description="Disordered" evidence="5">
    <location>
        <begin position="781"/>
        <end position="800"/>
    </location>
</feature>
<accession>A0A9N8EKN0</accession>
<dbReference type="Proteomes" id="UP001153069">
    <property type="component" value="Unassembled WGS sequence"/>
</dbReference>